<dbReference type="Pfam" id="PF07715">
    <property type="entry name" value="Plug"/>
    <property type="match status" value="1"/>
</dbReference>
<dbReference type="PANTHER" id="PTHR47234:SF2">
    <property type="entry name" value="TONB-DEPENDENT RECEPTOR"/>
    <property type="match status" value="1"/>
</dbReference>
<evidence type="ECO:0000256" key="2">
    <source>
        <dbReference type="ARBA" id="ARBA00022448"/>
    </source>
</evidence>
<evidence type="ECO:0000256" key="3">
    <source>
        <dbReference type="ARBA" id="ARBA00022452"/>
    </source>
</evidence>
<evidence type="ECO:0000256" key="5">
    <source>
        <dbReference type="ARBA" id="ARBA00022729"/>
    </source>
</evidence>
<dbReference type="AlphaFoldDB" id="A0A1E1F5G1"/>
<dbReference type="Proteomes" id="UP000218272">
    <property type="component" value="Chromosome SCLO_1"/>
</dbReference>
<evidence type="ECO:0000256" key="10">
    <source>
        <dbReference type="PROSITE-ProRule" id="PRU10143"/>
    </source>
</evidence>
<protein>
    <submittedName>
        <fullName evidence="14">TonB-dependent receptor</fullName>
    </submittedName>
</protein>
<organism evidence="14 15">
    <name type="scientific">Sphingobium cloacae</name>
    <dbReference type="NCBI Taxonomy" id="120107"/>
    <lineage>
        <taxon>Bacteria</taxon>
        <taxon>Pseudomonadati</taxon>
        <taxon>Pseudomonadota</taxon>
        <taxon>Alphaproteobacteria</taxon>
        <taxon>Sphingomonadales</taxon>
        <taxon>Sphingomonadaceae</taxon>
        <taxon>Sphingobium</taxon>
    </lineage>
</organism>
<dbReference type="Gene3D" id="2.170.130.10">
    <property type="entry name" value="TonB-dependent receptor, plug domain"/>
    <property type="match status" value="1"/>
</dbReference>
<keyword evidence="2 9" id="KW-0813">Transport</keyword>
<proteinExistence type="inferred from homology"/>
<evidence type="ECO:0000259" key="12">
    <source>
        <dbReference type="Pfam" id="PF00593"/>
    </source>
</evidence>
<evidence type="ECO:0000256" key="8">
    <source>
        <dbReference type="ARBA" id="ARBA00023237"/>
    </source>
</evidence>
<dbReference type="Pfam" id="PF00593">
    <property type="entry name" value="TonB_dep_Rec_b-barrel"/>
    <property type="match status" value="1"/>
</dbReference>
<keyword evidence="14" id="KW-0675">Receptor</keyword>
<gene>
    <name evidence="14" type="ORF">SCLO_1026820</name>
</gene>
<feature type="short sequence motif" description="TonB box" evidence="10">
    <location>
        <begin position="30"/>
        <end position="36"/>
    </location>
</feature>
<evidence type="ECO:0000256" key="11">
    <source>
        <dbReference type="RuleBase" id="RU003357"/>
    </source>
</evidence>
<keyword evidence="5" id="KW-0732">Signal</keyword>
<dbReference type="InterPro" id="IPR010916">
    <property type="entry name" value="TonB_box_CS"/>
</dbReference>
<dbReference type="PANTHER" id="PTHR47234">
    <property type="match status" value="1"/>
</dbReference>
<keyword evidence="8 9" id="KW-0998">Cell outer membrane</keyword>
<comment type="subcellular location">
    <subcellularLocation>
        <location evidence="1 9">Cell outer membrane</location>
        <topology evidence="1 9">Multi-pass membrane protein</topology>
    </subcellularLocation>
</comment>
<keyword evidence="6 10" id="KW-0798">TonB box</keyword>
<dbReference type="PROSITE" id="PS52016">
    <property type="entry name" value="TONB_DEPENDENT_REC_3"/>
    <property type="match status" value="1"/>
</dbReference>
<dbReference type="Gene3D" id="2.40.170.20">
    <property type="entry name" value="TonB-dependent receptor, beta-barrel domain"/>
    <property type="match status" value="1"/>
</dbReference>
<evidence type="ECO:0000256" key="6">
    <source>
        <dbReference type="ARBA" id="ARBA00023077"/>
    </source>
</evidence>
<reference evidence="14 15" key="1">
    <citation type="submission" date="2016-10" db="EMBL/GenBank/DDBJ databases">
        <title>Complete Genome Sequence of the Nonylphenol-Degrading Bacterium Sphingobium cloacae JCM 10874T.</title>
        <authorList>
            <person name="Ootsuka M."/>
            <person name="Nishizawa T."/>
            <person name="Ohta H."/>
        </authorList>
    </citation>
    <scope>NUCLEOTIDE SEQUENCE [LARGE SCALE GENOMIC DNA]</scope>
    <source>
        <strain evidence="14 15">JCM 10874</strain>
    </source>
</reference>
<evidence type="ECO:0000256" key="4">
    <source>
        <dbReference type="ARBA" id="ARBA00022692"/>
    </source>
</evidence>
<evidence type="ECO:0000256" key="7">
    <source>
        <dbReference type="ARBA" id="ARBA00023136"/>
    </source>
</evidence>
<dbReference type="GO" id="GO:0009279">
    <property type="term" value="C:cell outer membrane"/>
    <property type="evidence" value="ECO:0007669"/>
    <property type="project" value="UniProtKB-SubCell"/>
</dbReference>
<evidence type="ECO:0000313" key="15">
    <source>
        <dbReference type="Proteomes" id="UP000218272"/>
    </source>
</evidence>
<comment type="similarity">
    <text evidence="9 11">Belongs to the TonB-dependent receptor family.</text>
</comment>
<feature type="domain" description="TonB-dependent receptor plug" evidence="13">
    <location>
        <begin position="43"/>
        <end position="157"/>
    </location>
</feature>
<evidence type="ECO:0000256" key="1">
    <source>
        <dbReference type="ARBA" id="ARBA00004571"/>
    </source>
</evidence>
<dbReference type="InterPro" id="IPR036942">
    <property type="entry name" value="Beta-barrel_TonB_sf"/>
</dbReference>
<keyword evidence="15" id="KW-1185">Reference proteome</keyword>
<accession>A0A1E1F5G1</accession>
<dbReference type="EMBL" id="AP017655">
    <property type="protein sequence ID" value="BAV65722.1"/>
    <property type="molecule type" value="Genomic_DNA"/>
</dbReference>
<dbReference type="RefSeq" id="WP_231923252.1">
    <property type="nucleotide sequence ID" value="NZ_AP017655.1"/>
</dbReference>
<keyword evidence="7 9" id="KW-0472">Membrane</keyword>
<dbReference type="KEGG" id="sclo:SCLO_1026820"/>
<dbReference type="InterPro" id="IPR039426">
    <property type="entry name" value="TonB-dep_rcpt-like"/>
</dbReference>
<keyword evidence="3 9" id="KW-1134">Transmembrane beta strand</keyword>
<dbReference type="InterPro" id="IPR000531">
    <property type="entry name" value="Beta-barrel_TonB"/>
</dbReference>
<dbReference type="PROSITE" id="PS00430">
    <property type="entry name" value="TONB_DEPENDENT_REC_1"/>
    <property type="match status" value="1"/>
</dbReference>
<sequence length="999" mass="109722">MIGSLAFIGAAAAQDAPQATAGESEAVGETIIVTGSRIARPTLDSPIPVTTMTAADLSRRGQTNIGDILNDLPSLRSTYSQSNSTQYIGTAGLNFLDLRGLGVPRTLVLVNGRRHITASEGDFLVDTNTIPTDLIDRVDIVTGGSSAVYGSDAMAGVVNFVLKRDFEGVSLNAQSGISSHGDRGTYRLSGTFGHNFADGRGNIAVALDYTQGDKLLYTDRPGLTGAFSGRRQFQLVDDPRLDNTIPDREFLTGVRSFGYSNGGSFIAYNGNNTRNCASAAGCLPNGFPRIFLFQPDGSLRESAYGVDFRPVGSGNNQGGDGSTLNDSGTLQPGYKRYVANLMARYEVSDAFKPFIEAKFVRVDAFAQGTPTFSQGGEQGLGGDGNPYDPTNYLIYTPISLDNAYLTPAARATIQSLLPAGATYFNLNRNNLDLGTRDEKDRRDTFRIVVGAEGTFNNDWHYDISFNYGHLKTRSAFYNNRIEQNFYNAIDAVYNGNNEIVCRINQVTVTDPNCRPLNILGEGRADRAALNYINTTSYRRGKATEIDISANLVGNSSQWFELPGGPVRFALGAEYRREKASYAYDDLVSSGATFLNAIPDFRPPSFVVKEAYGEIDIPLIKDMRFVNELSINGAARVADYKGAIGTVWAYNYGGIYSPIPDIKFRVNYSRSVRAPTLSDLYNSPSQDYASLNDPCDVNFIKKGKATREANCAAAGVPANFENQFTRSATLEILSGGNPDLKAEKSRSWTYGVILQPRFLPGLSVTADYYDIKIKSVISPVDAQTILDGCYDGPDLNNSFCDLIFPRNPDSTFQLPALLQTSLNYSAKRAKGLDVDVNYDHRFDVDNRLQLRFVGNWVRMRNDYPYLDAPDQPERLKGELGDPIYAFNVSADYTYKNFTLGYEMRYIGRQSITDWEAQHTTYGVPPLDPYYADVVYYPSVTYHNIRASLDVDKRFTFYGGIDNLTDKKPPYGILGTGSIGDGDAIYDNIGRFMYIGVRAKL</sequence>
<evidence type="ECO:0000313" key="14">
    <source>
        <dbReference type="EMBL" id="BAV65722.1"/>
    </source>
</evidence>
<dbReference type="InterPro" id="IPR012910">
    <property type="entry name" value="Plug_dom"/>
</dbReference>
<feature type="domain" description="TonB-dependent receptor-like beta-barrel" evidence="12">
    <location>
        <begin position="404"/>
        <end position="962"/>
    </location>
</feature>
<evidence type="ECO:0000259" key="13">
    <source>
        <dbReference type="Pfam" id="PF07715"/>
    </source>
</evidence>
<keyword evidence="4 9" id="KW-0812">Transmembrane</keyword>
<evidence type="ECO:0000256" key="9">
    <source>
        <dbReference type="PROSITE-ProRule" id="PRU01360"/>
    </source>
</evidence>
<name>A0A1E1F5G1_9SPHN</name>
<dbReference type="SUPFAM" id="SSF56935">
    <property type="entry name" value="Porins"/>
    <property type="match status" value="1"/>
</dbReference>
<dbReference type="InterPro" id="IPR037066">
    <property type="entry name" value="Plug_dom_sf"/>
</dbReference>